<evidence type="ECO:0000256" key="1">
    <source>
        <dbReference type="SAM" id="MobiDB-lite"/>
    </source>
</evidence>
<proteinExistence type="predicted"/>
<feature type="region of interest" description="Disordered" evidence="1">
    <location>
        <begin position="79"/>
        <end position="126"/>
    </location>
</feature>
<protein>
    <submittedName>
        <fullName evidence="3">Putative secreted protein</fullName>
    </submittedName>
</protein>
<feature type="chain" id="PRO_5025397377" evidence="2">
    <location>
        <begin position="25"/>
        <end position="126"/>
    </location>
</feature>
<name>A0A6B0UQ67_IXORI</name>
<sequence length="126" mass="13385">MTLAAFRSMVCAWLSLNWASLCMGTCPRLMCTSTEEPSSEVLDMTVALRPISPIPDTTSCTICWTCAGSIMSWGMVKAPRRKPLPSRGWGRAPPGGPPAPLPAPETPPPAAADDDDWLPELCGGGR</sequence>
<feature type="signal peptide" evidence="2">
    <location>
        <begin position="1"/>
        <end position="24"/>
    </location>
</feature>
<accession>A0A6B0UQ67</accession>
<reference evidence="3" key="1">
    <citation type="submission" date="2019-12" db="EMBL/GenBank/DDBJ databases">
        <title>An insight into the sialome of adult female Ixodes ricinus ticks feeding for 6 days.</title>
        <authorList>
            <person name="Perner J."/>
            <person name="Ribeiro J.M.C."/>
        </authorList>
    </citation>
    <scope>NUCLEOTIDE SEQUENCE</scope>
    <source>
        <strain evidence="3">Semi-engorged</strain>
        <tissue evidence="3">Salivary glands</tissue>
    </source>
</reference>
<evidence type="ECO:0000256" key="2">
    <source>
        <dbReference type="SAM" id="SignalP"/>
    </source>
</evidence>
<keyword evidence="2" id="KW-0732">Signal</keyword>
<feature type="compositionally biased region" description="Pro residues" evidence="1">
    <location>
        <begin position="94"/>
        <end position="110"/>
    </location>
</feature>
<dbReference type="AlphaFoldDB" id="A0A6B0UQ67"/>
<organism evidence="3">
    <name type="scientific">Ixodes ricinus</name>
    <name type="common">Common tick</name>
    <name type="synonym">Acarus ricinus</name>
    <dbReference type="NCBI Taxonomy" id="34613"/>
    <lineage>
        <taxon>Eukaryota</taxon>
        <taxon>Metazoa</taxon>
        <taxon>Ecdysozoa</taxon>
        <taxon>Arthropoda</taxon>
        <taxon>Chelicerata</taxon>
        <taxon>Arachnida</taxon>
        <taxon>Acari</taxon>
        <taxon>Parasitiformes</taxon>
        <taxon>Ixodida</taxon>
        <taxon>Ixodoidea</taxon>
        <taxon>Ixodidae</taxon>
        <taxon>Ixodinae</taxon>
        <taxon>Ixodes</taxon>
    </lineage>
</organism>
<evidence type="ECO:0000313" key="3">
    <source>
        <dbReference type="EMBL" id="MXU91853.1"/>
    </source>
</evidence>
<dbReference type="EMBL" id="GIFC01009770">
    <property type="protein sequence ID" value="MXU91853.1"/>
    <property type="molecule type" value="Transcribed_RNA"/>
</dbReference>